<dbReference type="WBParaSite" id="BPAG_0001001601-mRNA-1">
    <property type="protein sequence ID" value="BPAG_0001001601-mRNA-1"/>
    <property type="gene ID" value="BPAG_0001001601"/>
</dbReference>
<dbReference type="EMBL" id="UZAD01013171">
    <property type="protein sequence ID" value="VDN91164.1"/>
    <property type="molecule type" value="Genomic_DNA"/>
</dbReference>
<keyword evidence="3" id="KW-1185">Reference proteome</keyword>
<feature type="transmembrane region" description="Helical" evidence="1">
    <location>
        <begin position="103"/>
        <end position="122"/>
    </location>
</feature>
<protein>
    <submittedName>
        <fullName evidence="4">Transmembrane protein</fullName>
    </submittedName>
</protein>
<keyword evidence="1" id="KW-0812">Transmembrane</keyword>
<feature type="transmembrane region" description="Helical" evidence="1">
    <location>
        <begin position="41"/>
        <end position="66"/>
    </location>
</feature>
<evidence type="ECO:0000256" key="1">
    <source>
        <dbReference type="SAM" id="Phobius"/>
    </source>
</evidence>
<gene>
    <name evidence="2" type="ORF">BPAG_LOCUS9978</name>
</gene>
<reference evidence="4" key="1">
    <citation type="submission" date="2017-02" db="UniProtKB">
        <authorList>
            <consortium name="WormBaseParasite"/>
        </authorList>
    </citation>
    <scope>IDENTIFICATION</scope>
</reference>
<dbReference type="AlphaFoldDB" id="A0A0N4TNF3"/>
<reference evidence="2 3" key="2">
    <citation type="submission" date="2018-11" db="EMBL/GenBank/DDBJ databases">
        <authorList>
            <consortium name="Pathogen Informatics"/>
        </authorList>
    </citation>
    <scope>NUCLEOTIDE SEQUENCE [LARGE SCALE GENOMIC DNA]</scope>
</reference>
<dbReference type="STRING" id="6280.A0A0N4TNF3"/>
<keyword evidence="1" id="KW-1133">Transmembrane helix</keyword>
<organism evidence="4">
    <name type="scientific">Brugia pahangi</name>
    <name type="common">Filarial nematode worm</name>
    <dbReference type="NCBI Taxonomy" id="6280"/>
    <lineage>
        <taxon>Eukaryota</taxon>
        <taxon>Metazoa</taxon>
        <taxon>Ecdysozoa</taxon>
        <taxon>Nematoda</taxon>
        <taxon>Chromadorea</taxon>
        <taxon>Rhabditida</taxon>
        <taxon>Spirurina</taxon>
        <taxon>Spiruromorpha</taxon>
        <taxon>Filarioidea</taxon>
        <taxon>Onchocercidae</taxon>
        <taxon>Brugia</taxon>
    </lineage>
</organism>
<feature type="transmembrane region" description="Helical" evidence="1">
    <location>
        <begin position="129"/>
        <end position="152"/>
    </location>
</feature>
<evidence type="ECO:0000313" key="2">
    <source>
        <dbReference type="EMBL" id="VDN91164.1"/>
    </source>
</evidence>
<proteinExistence type="predicted"/>
<keyword evidence="1" id="KW-0472">Membrane</keyword>
<dbReference type="Proteomes" id="UP000278627">
    <property type="component" value="Unassembled WGS sequence"/>
</dbReference>
<evidence type="ECO:0000313" key="4">
    <source>
        <dbReference type="WBParaSite" id="BPAG_0001001601-mRNA-1"/>
    </source>
</evidence>
<sequence>MFKTTKSSSFEAMQSLYSDSDVEANKANALLVGTNSPNPTWFHFVVSIHAISALSLCVFTVLGYVASTIPMTLVVLFIFQTFMAILGLAAIEQSRRDYRSLYIAVNIVTAGSAIIWSIFLFIKMKEYPIYVPVVFLIIALFSVCFILAKLLYLSSLLPATILLIFFPDKRIPQSFEKVICLDLFPFAKLFCDTRMSKKANTKSKSIFMHMLTASTSFFGGKKFDDTRPKGKREVNAAQSVGVKEENSVQLIETKEVNSNESLNGSIKSVGSQDQQKDSSIMKVSASMTESVQQQQNITETRNEEFPKRSRIAAGAERDGVKEGIKPVVQLEEISNETKNSAVSSYVNHPSEGHCLVIGSNWREFYAIPILNACNVPLCSTARTGRDRFCNRLLIKKCRNK</sequence>
<evidence type="ECO:0000313" key="3">
    <source>
        <dbReference type="Proteomes" id="UP000278627"/>
    </source>
</evidence>
<accession>A0A0N4TNF3</accession>
<feature type="transmembrane region" description="Helical" evidence="1">
    <location>
        <begin position="73"/>
        <end position="91"/>
    </location>
</feature>
<name>A0A0N4TNF3_BRUPA</name>